<evidence type="ECO:0000313" key="1">
    <source>
        <dbReference type="EMBL" id="KAK4289286.1"/>
    </source>
</evidence>
<name>A0AAE1NH40_9EUCA</name>
<keyword evidence="2" id="KW-1185">Reference proteome</keyword>
<reference evidence="1" key="1">
    <citation type="submission" date="2023-11" db="EMBL/GenBank/DDBJ databases">
        <title>Genome assemblies of two species of porcelain crab, Petrolisthes cinctipes and Petrolisthes manimaculis (Anomura: Porcellanidae).</title>
        <authorList>
            <person name="Angst P."/>
        </authorList>
    </citation>
    <scope>NUCLEOTIDE SEQUENCE</scope>
    <source>
        <strain evidence="1">PB745_02</strain>
        <tissue evidence="1">Gill</tissue>
    </source>
</reference>
<protein>
    <submittedName>
        <fullName evidence="1">Uncharacterized protein</fullName>
    </submittedName>
</protein>
<sequence length="144" mass="15535">MPRLGGGGGQRSEEVVEFGVSENGTTTAASTDVPSTPFLPRNRFLVKLKRQQESKVDNNVIGKSPCVRGMEGQTCRRQLALSSRTCTSGSCMKCRGGCSSLTPSEWPECCRDHLLCCRHLASACLRCDKPDLAPFCSAAFNKCA</sequence>
<comment type="caution">
    <text evidence="1">The sequence shown here is derived from an EMBL/GenBank/DDBJ whole genome shotgun (WGS) entry which is preliminary data.</text>
</comment>
<evidence type="ECO:0000313" key="2">
    <source>
        <dbReference type="Proteomes" id="UP001292094"/>
    </source>
</evidence>
<dbReference type="EMBL" id="JAWZYT010005915">
    <property type="protein sequence ID" value="KAK4289286.1"/>
    <property type="molecule type" value="Genomic_DNA"/>
</dbReference>
<proteinExistence type="predicted"/>
<organism evidence="1 2">
    <name type="scientific">Petrolisthes manimaculis</name>
    <dbReference type="NCBI Taxonomy" id="1843537"/>
    <lineage>
        <taxon>Eukaryota</taxon>
        <taxon>Metazoa</taxon>
        <taxon>Ecdysozoa</taxon>
        <taxon>Arthropoda</taxon>
        <taxon>Crustacea</taxon>
        <taxon>Multicrustacea</taxon>
        <taxon>Malacostraca</taxon>
        <taxon>Eumalacostraca</taxon>
        <taxon>Eucarida</taxon>
        <taxon>Decapoda</taxon>
        <taxon>Pleocyemata</taxon>
        <taxon>Anomura</taxon>
        <taxon>Galatheoidea</taxon>
        <taxon>Porcellanidae</taxon>
        <taxon>Petrolisthes</taxon>
    </lineage>
</organism>
<dbReference type="AlphaFoldDB" id="A0AAE1NH40"/>
<accession>A0AAE1NH40</accession>
<gene>
    <name evidence="1" type="ORF">Pmani_037737</name>
</gene>
<dbReference type="Proteomes" id="UP001292094">
    <property type="component" value="Unassembled WGS sequence"/>
</dbReference>